<keyword evidence="2" id="KW-0472">Membrane</keyword>
<feature type="compositionally biased region" description="Polar residues" evidence="1">
    <location>
        <begin position="76"/>
        <end position="93"/>
    </location>
</feature>
<feature type="compositionally biased region" description="Acidic residues" evidence="1">
    <location>
        <begin position="1"/>
        <end position="16"/>
    </location>
</feature>
<feature type="compositionally biased region" description="Acidic residues" evidence="1">
    <location>
        <begin position="39"/>
        <end position="57"/>
    </location>
</feature>
<comment type="caution">
    <text evidence="4">The sequence shown here is derived from an EMBL/GenBank/DDBJ whole genome shotgun (WGS) entry which is preliminary data.</text>
</comment>
<proteinExistence type="predicted"/>
<dbReference type="InterPro" id="IPR001202">
    <property type="entry name" value="WW_dom"/>
</dbReference>
<feature type="compositionally biased region" description="Basic and acidic residues" evidence="1">
    <location>
        <begin position="271"/>
        <end position="285"/>
    </location>
</feature>
<dbReference type="Proteomes" id="UP000807353">
    <property type="component" value="Unassembled WGS sequence"/>
</dbReference>
<keyword evidence="2" id="KW-1133">Transmembrane helix</keyword>
<feature type="transmembrane region" description="Helical" evidence="2">
    <location>
        <begin position="503"/>
        <end position="531"/>
    </location>
</feature>
<feature type="compositionally biased region" description="Polar residues" evidence="1">
    <location>
        <begin position="167"/>
        <end position="185"/>
    </location>
</feature>
<feature type="compositionally biased region" description="Polar residues" evidence="1">
    <location>
        <begin position="213"/>
        <end position="222"/>
    </location>
</feature>
<evidence type="ECO:0000313" key="4">
    <source>
        <dbReference type="EMBL" id="KAF9456017.1"/>
    </source>
</evidence>
<feature type="compositionally biased region" description="Polar residues" evidence="1">
    <location>
        <begin position="418"/>
        <end position="429"/>
    </location>
</feature>
<feature type="compositionally biased region" description="Basic and acidic residues" evidence="1">
    <location>
        <begin position="401"/>
        <end position="417"/>
    </location>
</feature>
<dbReference type="OrthoDB" id="548295at2759"/>
<gene>
    <name evidence="4" type="ORF">BDZ94DRAFT_472064</name>
</gene>
<feature type="region of interest" description="Disordered" evidence="1">
    <location>
        <begin position="1"/>
        <end position="429"/>
    </location>
</feature>
<organism evidence="4 5">
    <name type="scientific">Collybia nuda</name>
    <dbReference type="NCBI Taxonomy" id="64659"/>
    <lineage>
        <taxon>Eukaryota</taxon>
        <taxon>Fungi</taxon>
        <taxon>Dikarya</taxon>
        <taxon>Basidiomycota</taxon>
        <taxon>Agaricomycotina</taxon>
        <taxon>Agaricomycetes</taxon>
        <taxon>Agaricomycetidae</taxon>
        <taxon>Agaricales</taxon>
        <taxon>Tricholomatineae</taxon>
        <taxon>Clitocybaceae</taxon>
        <taxon>Collybia</taxon>
    </lineage>
</organism>
<evidence type="ECO:0000313" key="5">
    <source>
        <dbReference type="Proteomes" id="UP000807353"/>
    </source>
</evidence>
<evidence type="ECO:0000256" key="2">
    <source>
        <dbReference type="SAM" id="Phobius"/>
    </source>
</evidence>
<dbReference type="Gene3D" id="2.20.70.10">
    <property type="match status" value="1"/>
</dbReference>
<feature type="compositionally biased region" description="Polar residues" evidence="1">
    <location>
        <begin position="107"/>
        <end position="139"/>
    </location>
</feature>
<feature type="domain" description="WW" evidence="3">
    <location>
        <begin position="191"/>
        <end position="226"/>
    </location>
</feature>
<keyword evidence="2" id="KW-0812">Transmembrane</keyword>
<protein>
    <recommendedName>
        <fullName evidence="3">WW domain-containing protein</fullName>
    </recommendedName>
</protein>
<name>A0A9P5XQW7_9AGAR</name>
<sequence>MEDENEVLDWGNEDDEQQHQDLQRKTSLADLDAKRNTGDADDAEDAVSLGEDEDEQDRYDFQEEPGNGTNEDENKPVSTPKSTSQESGQQQPHSSTDLRRDDSSTTQLNSSAGSPNRTQGSTNQKSPQRSQSFTSTTRLTHALPPKPVVTNVPFLHPSHPSIVEATAMSTRTTGRSGGKSLSSGPVESDVTPLPPGWEVRHPRGGGRDVYYYNIQTQESTWSRPELRSNRALPQGQPDISDTLKSAPGPNSGLSYKDRHYRPVGAEDDPTLIEKSRRGERDDADPRFNPQPERSFTPPTDPHRSRRDSRPSRGTRSNRGGRPPNTDTDTATYRSRDPPVDYGSSRSNWGPASSDAPNDFNGYQQPSRRPPRQQHQGADPPFEGPSFEERPTMRRNGSTRGRNRDHEHSRMVEVRENRTQSITAPSTLSASSHPYLHPSCSGTAMVAYALPQTGEMWYSRLNIESLVRAARRVLLLPPLSITLSSASLPSPRKRLKDAHHGFPIFPLFLFCFFTPCIITPPSCFSSSLFCFLKLYRN</sequence>
<reference evidence="4" key="1">
    <citation type="submission" date="2020-11" db="EMBL/GenBank/DDBJ databases">
        <authorList>
            <consortium name="DOE Joint Genome Institute"/>
            <person name="Ahrendt S."/>
            <person name="Riley R."/>
            <person name="Andreopoulos W."/>
            <person name="Labutti K."/>
            <person name="Pangilinan J."/>
            <person name="Ruiz-Duenas F.J."/>
            <person name="Barrasa J.M."/>
            <person name="Sanchez-Garcia M."/>
            <person name="Camarero S."/>
            <person name="Miyauchi S."/>
            <person name="Serrano A."/>
            <person name="Linde D."/>
            <person name="Babiker R."/>
            <person name="Drula E."/>
            <person name="Ayuso-Fernandez I."/>
            <person name="Pacheco R."/>
            <person name="Padilla G."/>
            <person name="Ferreira P."/>
            <person name="Barriuso J."/>
            <person name="Kellner H."/>
            <person name="Castanera R."/>
            <person name="Alfaro M."/>
            <person name="Ramirez L."/>
            <person name="Pisabarro A.G."/>
            <person name="Kuo A."/>
            <person name="Tritt A."/>
            <person name="Lipzen A."/>
            <person name="He G."/>
            <person name="Yan M."/>
            <person name="Ng V."/>
            <person name="Cullen D."/>
            <person name="Martin F."/>
            <person name="Rosso M.-N."/>
            <person name="Henrissat B."/>
            <person name="Hibbett D."/>
            <person name="Martinez A.T."/>
            <person name="Grigoriev I.V."/>
        </authorList>
    </citation>
    <scope>NUCLEOTIDE SEQUENCE</scope>
    <source>
        <strain evidence="4">CBS 247.69</strain>
    </source>
</reference>
<dbReference type="SUPFAM" id="SSF51045">
    <property type="entry name" value="WW domain"/>
    <property type="match status" value="1"/>
</dbReference>
<dbReference type="CDD" id="cd00201">
    <property type="entry name" value="WW"/>
    <property type="match status" value="1"/>
</dbReference>
<dbReference type="AlphaFoldDB" id="A0A9P5XQW7"/>
<dbReference type="EMBL" id="MU150476">
    <property type="protein sequence ID" value="KAF9456017.1"/>
    <property type="molecule type" value="Genomic_DNA"/>
</dbReference>
<accession>A0A9P5XQW7</accession>
<keyword evidence="5" id="KW-1185">Reference proteome</keyword>
<dbReference type="PROSITE" id="PS50020">
    <property type="entry name" value="WW_DOMAIN_2"/>
    <property type="match status" value="1"/>
</dbReference>
<dbReference type="SMART" id="SM00456">
    <property type="entry name" value="WW"/>
    <property type="match status" value="1"/>
</dbReference>
<evidence type="ECO:0000259" key="3">
    <source>
        <dbReference type="PROSITE" id="PS50020"/>
    </source>
</evidence>
<dbReference type="InterPro" id="IPR036020">
    <property type="entry name" value="WW_dom_sf"/>
</dbReference>
<evidence type="ECO:0000256" key="1">
    <source>
        <dbReference type="SAM" id="MobiDB-lite"/>
    </source>
</evidence>